<accession>A0A8K1CDS8</accession>
<dbReference type="GO" id="GO:0012505">
    <property type="term" value="C:endomembrane system"/>
    <property type="evidence" value="ECO:0007669"/>
    <property type="project" value="UniProtKB-ARBA"/>
</dbReference>
<dbReference type="OrthoDB" id="428895at2759"/>
<keyword evidence="3 7" id="KW-0812">Transmembrane</keyword>
<sequence length="117" mass="13534">MYREKSDSGEYNTDYQAMSAQQMEQHRQDEFDRQDAMLDNIHRGVKGLKNHAHAINDEVVRQNHEIDDISNRMDDAQDDLERGEANAREVNRRKAKTCKLYGVIGVLVVVEIVLSFV</sequence>
<feature type="transmembrane region" description="Helical" evidence="7">
    <location>
        <begin position="98"/>
        <end position="116"/>
    </location>
</feature>
<evidence type="ECO:0000256" key="7">
    <source>
        <dbReference type="SAM" id="Phobius"/>
    </source>
</evidence>
<organism evidence="9 10">
    <name type="scientific">Pythium oligandrum</name>
    <name type="common">Mycoparasitic fungus</name>
    <dbReference type="NCBI Taxonomy" id="41045"/>
    <lineage>
        <taxon>Eukaryota</taxon>
        <taxon>Sar</taxon>
        <taxon>Stramenopiles</taxon>
        <taxon>Oomycota</taxon>
        <taxon>Peronosporomycetes</taxon>
        <taxon>Pythiales</taxon>
        <taxon>Pythiaceae</taxon>
        <taxon>Pythium</taxon>
    </lineage>
</organism>
<dbReference type="CDD" id="cd15841">
    <property type="entry name" value="SNARE_Qc"/>
    <property type="match status" value="1"/>
</dbReference>
<comment type="subcellular location">
    <subcellularLocation>
        <location evidence="1">Membrane</location>
        <topology evidence="1">Single-pass membrane protein</topology>
    </subcellularLocation>
</comment>
<keyword evidence="10" id="KW-1185">Reference proteome</keyword>
<comment type="caution">
    <text evidence="9">The sequence shown here is derived from an EMBL/GenBank/DDBJ whole genome shotgun (WGS) entry which is preliminary data.</text>
</comment>
<protein>
    <recommendedName>
        <fullName evidence="8">t-SNARE coiled-coil homology domain-containing protein</fullName>
    </recommendedName>
</protein>
<evidence type="ECO:0000256" key="4">
    <source>
        <dbReference type="ARBA" id="ARBA00022989"/>
    </source>
</evidence>
<dbReference type="GO" id="GO:0016020">
    <property type="term" value="C:membrane"/>
    <property type="evidence" value="ECO:0007669"/>
    <property type="project" value="UniProtKB-SubCell"/>
</dbReference>
<dbReference type="EMBL" id="SPLM01000077">
    <property type="protein sequence ID" value="TMW61158.1"/>
    <property type="molecule type" value="Genomic_DNA"/>
</dbReference>
<dbReference type="AlphaFoldDB" id="A0A8K1CDS8"/>
<evidence type="ECO:0000256" key="5">
    <source>
        <dbReference type="ARBA" id="ARBA00023136"/>
    </source>
</evidence>
<dbReference type="InterPro" id="IPR000727">
    <property type="entry name" value="T_SNARE_dom"/>
</dbReference>
<dbReference type="SUPFAM" id="SSF58038">
    <property type="entry name" value="SNARE fusion complex"/>
    <property type="match status" value="1"/>
</dbReference>
<keyword evidence="5 7" id="KW-0472">Membrane</keyword>
<evidence type="ECO:0000256" key="1">
    <source>
        <dbReference type="ARBA" id="ARBA00004167"/>
    </source>
</evidence>
<keyword evidence="6" id="KW-0175">Coiled coil</keyword>
<proteinExistence type="predicted"/>
<dbReference type="Proteomes" id="UP000794436">
    <property type="component" value="Unassembled WGS sequence"/>
</dbReference>
<dbReference type="PROSITE" id="PS50192">
    <property type="entry name" value="T_SNARE"/>
    <property type="match status" value="1"/>
</dbReference>
<keyword evidence="2" id="KW-0813">Transport</keyword>
<reference evidence="9" key="1">
    <citation type="submission" date="2019-03" db="EMBL/GenBank/DDBJ databases">
        <title>Long read genome sequence of the mycoparasitic Pythium oligandrum ATCC 38472 isolated from sugarbeet rhizosphere.</title>
        <authorList>
            <person name="Gaulin E."/>
        </authorList>
    </citation>
    <scope>NUCLEOTIDE SEQUENCE</scope>
    <source>
        <strain evidence="9">ATCC 38472_TT</strain>
    </source>
</reference>
<gene>
    <name evidence="9" type="ORF">Poli38472_013621</name>
</gene>
<evidence type="ECO:0000259" key="8">
    <source>
        <dbReference type="PROSITE" id="PS50192"/>
    </source>
</evidence>
<evidence type="ECO:0000313" key="10">
    <source>
        <dbReference type="Proteomes" id="UP000794436"/>
    </source>
</evidence>
<dbReference type="PANTHER" id="PTHR12791">
    <property type="entry name" value="GOLGI SNARE BET1-RELATED"/>
    <property type="match status" value="1"/>
</dbReference>
<dbReference type="Gene3D" id="1.20.5.110">
    <property type="match status" value="1"/>
</dbReference>
<dbReference type="GO" id="GO:0005737">
    <property type="term" value="C:cytoplasm"/>
    <property type="evidence" value="ECO:0007669"/>
    <property type="project" value="UniProtKB-ARBA"/>
</dbReference>
<evidence type="ECO:0000256" key="6">
    <source>
        <dbReference type="SAM" id="Coils"/>
    </source>
</evidence>
<dbReference type="SMART" id="SM00397">
    <property type="entry name" value="t_SNARE"/>
    <property type="match status" value="1"/>
</dbReference>
<evidence type="ECO:0000256" key="2">
    <source>
        <dbReference type="ARBA" id="ARBA00022448"/>
    </source>
</evidence>
<feature type="coiled-coil region" evidence="6">
    <location>
        <begin position="59"/>
        <end position="93"/>
    </location>
</feature>
<feature type="domain" description="T-SNARE coiled-coil homology" evidence="8">
    <location>
        <begin position="28"/>
        <end position="90"/>
    </location>
</feature>
<evidence type="ECO:0000313" key="9">
    <source>
        <dbReference type="EMBL" id="TMW61158.1"/>
    </source>
</evidence>
<evidence type="ECO:0000256" key="3">
    <source>
        <dbReference type="ARBA" id="ARBA00022692"/>
    </source>
</evidence>
<keyword evidence="4 7" id="KW-1133">Transmembrane helix</keyword>
<name>A0A8K1CDS8_PYTOL</name>